<gene>
    <name evidence="5" type="ORF">VXC91_07060</name>
</gene>
<protein>
    <submittedName>
        <fullName evidence="5">Substrate-binding domain-containing protein</fullName>
    </submittedName>
</protein>
<dbReference type="InterPro" id="IPR028082">
    <property type="entry name" value="Peripla_BP_I"/>
</dbReference>
<keyword evidence="3" id="KW-0804">Transcription</keyword>
<dbReference type="Proteomes" id="UP001333996">
    <property type="component" value="Unassembled WGS sequence"/>
</dbReference>
<dbReference type="EMBL" id="JAYWVC010000014">
    <property type="protein sequence ID" value="MED7821747.1"/>
    <property type="molecule type" value="Genomic_DNA"/>
</dbReference>
<keyword evidence="1" id="KW-0805">Transcription regulation</keyword>
<evidence type="ECO:0000313" key="6">
    <source>
        <dbReference type="Proteomes" id="UP001333996"/>
    </source>
</evidence>
<dbReference type="InterPro" id="IPR046335">
    <property type="entry name" value="LacI/GalR-like_sensor"/>
</dbReference>
<proteinExistence type="predicted"/>
<sequence length="216" mass="22487">MDADPRAGMGRPVHPGRSAGSALHAMESVCSDQWYGAHLAVDHLVGLGHRRMVFATRDDGPTVRTVRAALSEIAAAHPLVEGWAWVPGSSGSGAEAQRDGDGTALSAASLREPGVTAAVLHGNVDALMIVQWLAASGARVPRNCSAVAYDNVVVGLGTPPLTAVSPPKGEVGRVAAEVLPGRLDGSYRNPARPVQRTELWPTLTVRGSTRERTSAP</sequence>
<dbReference type="Gene3D" id="3.40.50.2300">
    <property type="match status" value="2"/>
</dbReference>
<evidence type="ECO:0000259" key="4">
    <source>
        <dbReference type="Pfam" id="PF13377"/>
    </source>
</evidence>
<evidence type="ECO:0000256" key="2">
    <source>
        <dbReference type="ARBA" id="ARBA00023125"/>
    </source>
</evidence>
<feature type="domain" description="Transcriptional regulator LacI/GalR-like sensor" evidence="4">
    <location>
        <begin position="41"/>
        <end position="209"/>
    </location>
</feature>
<reference evidence="5" key="1">
    <citation type="submission" date="2024-01" db="EMBL/GenBank/DDBJ databases">
        <title>First draft genome sequence data of TA4-1, the type strain of Gram-positive actinobacterium Streptomyces chiangmaiensis.</title>
        <authorList>
            <person name="Yasawong M."/>
            <person name="Nantapong N."/>
        </authorList>
    </citation>
    <scope>NUCLEOTIDE SEQUENCE</scope>
    <source>
        <strain evidence="5">TA4-1</strain>
    </source>
</reference>
<keyword evidence="6" id="KW-1185">Reference proteome</keyword>
<evidence type="ECO:0000313" key="5">
    <source>
        <dbReference type="EMBL" id="MED7821747.1"/>
    </source>
</evidence>
<evidence type="ECO:0000256" key="3">
    <source>
        <dbReference type="ARBA" id="ARBA00023163"/>
    </source>
</evidence>
<dbReference type="PANTHER" id="PTHR30146:SF155">
    <property type="entry name" value="ALANINE RACEMASE"/>
    <property type="match status" value="1"/>
</dbReference>
<accession>A0ABU7FC55</accession>
<evidence type="ECO:0000256" key="1">
    <source>
        <dbReference type="ARBA" id="ARBA00023015"/>
    </source>
</evidence>
<name>A0ABU7FC55_9ACTN</name>
<organism evidence="5 6">
    <name type="scientific">Streptomyces chiangmaiensis</name>
    <dbReference type="NCBI Taxonomy" id="766497"/>
    <lineage>
        <taxon>Bacteria</taxon>
        <taxon>Bacillati</taxon>
        <taxon>Actinomycetota</taxon>
        <taxon>Actinomycetes</taxon>
        <taxon>Kitasatosporales</taxon>
        <taxon>Streptomycetaceae</taxon>
        <taxon>Streptomyces</taxon>
    </lineage>
</organism>
<comment type="caution">
    <text evidence="5">The sequence shown here is derived from an EMBL/GenBank/DDBJ whole genome shotgun (WGS) entry which is preliminary data.</text>
</comment>
<keyword evidence="2" id="KW-0238">DNA-binding</keyword>
<dbReference type="PANTHER" id="PTHR30146">
    <property type="entry name" value="LACI-RELATED TRANSCRIPTIONAL REPRESSOR"/>
    <property type="match status" value="1"/>
</dbReference>
<dbReference type="SUPFAM" id="SSF53822">
    <property type="entry name" value="Periplasmic binding protein-like I"/>
    <property type="match status" value="1"/>
</dbReference>
<dbReference type="Pfam" id="PF13377">
    <property type="entry name" value="Peripla_BP_3"/>
    <property type="match status" value="1"/>
</dbReference>